<keyword evidence="2" id="KW-0732">Signal</keyword>
<feature type="domain" description="SLH" evidence="3">
    <location>
        <begin position="122"/>
        <end position="185"/>
    </location>
</feature>
<evidence type="ECO:0000259" key="3">
    <source>
        <dbReference type="PROSITE" id="PS51272"/>
    </source>
</evidence>
<accession>A0A9D1H2I0</accession>
<name>A0A9D1H2I0_9FIRM</name>
<dbReference type="EMBL" id="DVLU01000040">
    <property type="protein sequence ID" value="HIT85145.1"/>
    <property type="molecule type" value="Genomic_DNA"/>
</dbReference>
<dbReference type="InterPro" id="IPR001119">
    <property type="entry name" value="SLH_dom"/>
</dbReference>
<dbReference type="Proteomes" id="UP000824165">
    <property type="component" value="Unassembled WGS sequence"/>
</dbReference>
<organism evidence="4 5">
    <name type="scientific">Candidatus Ornithomonoglobus intestinigallinarum</name>
    <dbReference type="NCBI Taxonomy" id="2840894"/>
    <lineage>
        <taxon>Bacteria</taxon>
        <taxon>Bacillati</taxon>
        <taxon>Bacillota</taxon>
        <taxon>Clostridia</taxon>
        <taxon>Candidatus Ornithomonoglobus</taxon>
    </lineage>
</organism>
<keyword evidence="1" id="KW-0677">Repeat</keyword>
<reference evidence="4" key="2">
    <citation type="journal article" date="2021" name="PeerJ">
        <title>Extensive microbial diversity within the chicken gut microbiome revealed by metagenomics and culture.</title>
        <authorList>
            <person name="Gilroy R."/>
            <person name="Ravi A."/>
            <person name="Getino M."/>
            <person name="Pursley I."/>
            <person name="Horton D.L."/>
            <person name="Alikhan N.F."/>
            <person name="Baker D."/>
            <person name="Gharbi K."/>
            <person name="Hall N."/>
            <person name="Watson M."/>
            <person name="Adriaenssens E.M."/>
            <person name="Foster-Nyarko E."/>
            <person name="Jarju S."/>
            <person name="Secka A."/>
            <person name="Antonio M."/>
            <person name="Oren A."/>
            <person name="Chaudhuri R.R."/>
            <person name="La Ragione R."/>
            <person name="Hildebrand F."/>
            <person name="Pallen M.J."/>
        </authorList>
    </citation>
    <scope>NUCLEOTIDE SEQUENCE</scope>
    <source>
        <strain evidence="4">CHK181-108</strain>
    </source>
</reference>
<feature type="domain" description="SLH" evidence="3">
    <location>
        <begin position="61"/>
        <end position="121"/>
    </location>
</feature>
<proteinExistence type="predicted"/>
<feature type="chain" id="PRO_5038516994" evidence="2">
    <location>
        <begin position="29"/>
        <end position="1016"/>
    </location>
</feature>
<gene>
    <name evidence="4" type="ORF">IAA60_04465</name>
</gene>
<evidence type="ECO:0000313" key="4">
    <source>
        <dbReference type="EMBL" id="HIT85145.1"/>
    </source>
</evidence>
<dbReference type="PROSITE" id="PS51272">
    <property type="entry name" value="SLH"/>
    <property type="match status" value="2"/>
</dbReference>
<feature type="signal peptide" evidence="2">
    <location>
        <begin position="1"/>
        <end position="28"/>
    </location>
</feature>
<dbReference type="AlphaFoldDB" id="A0A9D1H2I0"/>
<protein>
    <submittedName>
        <fullName evidence="4">S-layer homology domain-containing protein</fullName>
    </submittedName>
</protein>
<evidence type="ECO:0000256" key="2">
    <source>
        <dbReference type="SAM" id="SignalP"/>
    </source>
</evidence>
<dbReference type="Pfam" id="PF00395">
    <property type="entry name" value="SLH"/>
    <property type="match status" value="2"/>
</dbReference>
<sequence>MSNKFKKLLCGVLSAAMLVTSSSLIAFADDDLGGAADADRNEEEAQEEVLATPAPTAEATAAPAGYDYENDAYYQRALGLCQALGIITGYEDGSVQPNSVVSRAEMATIVLRALNAQATAAYNNAFSDVDSSHWAAATIQTAANQNIINGFEDGTFQPDGDVTTIQVWKMLVCAANFGYEAEINGGWPSGYASVANTRMELNNGVASGDMNDGAERGNVIKMVYNALMAPFNQPSGTQGGMILYDSQYTWAKVKFNVFEGRGILTATSTTSMSSEYKPQDGNLYIDDQLYATDLTGIDAYVGSTVTYYYSEDSMGSRKVLSVSPDNVKSESVEIDVSDIESFTGFADGRGKISLLSSSKTYDVSDATIIYNGSEITNAAFQTAKAADRNNTRFPADMTYDDFLVPREGSLKLINNDNDSAYDIVYIESYQTMVIVSANDRRVTAETNEYTLSGSVGENITTTIDVDADANPDKTVKITRDGIEANPRNLRADDVVAVKRSIDDMSVEFICETNSITGSISSVSTDSMGNAVATINGSDYVVAAVAYDDCAAGVEGTFYLDVFDRVGRIEAGNNGGLSGSEKYGWIMNAYLDDSGSEMFVKLYTSDNTEETYKLANTVSFWGTDDSSAKSMSGAEAFEEITNNGTLDNDAFLTTTGSNLKGTPVRLVKYRTNSNDEINLLYTAVAGSTSSDNTNMLVMSDTVEYNYTCRGSIAAGKYSLTSPMTLIQVPANVSDMKDAANYNITTTEAGSFLNSSKGVNRYALFGQFTDGTVPQVVVEFLTSTASSAPTFAAYDNADESGHPLVIVDSIGTGIDEDQNTVYIIKGFTSGGEVSYTTRSNTSLYQLNGGSYMSNSTHIWDAISNSDSIGNYLKKGDVLAVHNNGEMFVRIASIDEIIKYAKTGEVNSYQIIGAMAGSNTREMFLIGHILDAQSGTNSSLTVGDGSGSGTVLLSAGQYMDLIMIDEDGNVTYEGEGTNVAELIDYEGKNDGTIGEGDLALVYEAPKGRSNAVIVFRFGE</sequence>
<reference evidence="4" key="1">
    <citation type="submission" date="2020-10" db="EMBL/GenBank/DDBJ databases">
        <authorList>
            <person name="Gilroy R."/>
        </authorList>
    </citation>
    <scope>NUCLEOTIDE SEQUENCE</scope>
    <source>
        <strain evidence="4">CHK181-108</strain>
    </source>
</reference>
<evidence type="ECO:0000313" key="5">
    <source>
        <dbReference type="Proteomes" id="UP000824165"/>
    </source>
</evidence>
<evidence type="ECO:0000256" key="1">
    <source>
        <dbReference type="ARBA" id="ARBA00022737"/>
    </source>
</evidence>
<comment type="caution">
    <text evidence="4">The sequence shown here is derived from an EMBL/GenBank/DDBJ whole genome shotgun (WGS) entry which is preliminary data.</text>
</comment>